<dbReference type="PANTHER" id="PTHR44051:SF2">
    <property type="entry name" value="HYPOTHETICAL GLUTATHIONE S-TRANSFERASE LIKE PROTEIN"/>
    <property type="match status" value="1"/>
</dbReference>
<proteinExistence type="predicted"/>
<reference evidence="3 4" key="1">
    <citation type="journal article" date="2014" name="Int. J. Syst. Evol. Microbiol.">
        <title>Ramlibacter solisilvae sp. nov., isolated from forest soil, and emended description of the genus Ramlibacter.</title>
        <authorList>
            <person name="Lee H.J."/>
            <person name="Lee S.H."/>
            <person name="Lee S.S."/>
            <person name="Lee J.S."/>
            <person name="Kim Y."/>
            <person name="Kim S.C."/>
            <person name="Jeon C.O."/>
        </authorList>
    </citation>
    <scope>NUCLEOTIDE SEQUENCE [LARGE SCALE GENOMIC DNA]</scope>
    <source>
        <strain evidence="3 4">5-10</strain>
    </source>
</reference>
<dbReference type="CDD" id="cd03056">
    <property type="entry name" value="GST_N_4"/>
    <property type="match status" value="1"/>
</dbReference>
<dbReference type="AlphaFoldDB" id="A0A140HLA1"/>
<dbReference type="PROSITE" id="PS50404">
    <property type="entry name" value="GST_NTER"/>
    <property type="match status" value="1"/>
</dbReference>
<dbReference type="RefSeq" id="WP_061503984.1">
    <property type="nucleotide sequence ID" value="NZ_CP010951.1"/>
</dbReference>
<dbReference type="OrthoDB" id="9797500at2"/>
<dbReference type="InterPro" id="IPR040079">
    <property type="entry name" value="Glutathione_S-Trfase"/>
</dbReference>
<dbReference type="InterPro" id="IPR036282">
    <property type="entry name" value="Glutathione-S-Trfase_C_sf"/>
</dbReference>
<dbReference type="InterPro" id="IPR004046">
    <property type="entry name" value="GST_C"/>
</dbReference>
<evidence type="ECO:0000313" key="3">
    <source>
        <dbReference type="EMBL" id="AMO25634.1"/>
    </source>
</evidence>
<dbReference type="Proteomes" id="UP000070433">
    <property type="component" value="Chromosome"/>
</dbReference>
<dbReference type="GO" id="GO:0016740">
    <property type="term" value="F:transferase activity"/>
    <property type="evidence" value="ECO:0007669"/>
    <property type="project" value="UniProtKB-KW"/>
</dbReference>
<dbReference type="SFLD" id="SFLDG00358">
    <property type="entry name" value="Main_(cytGST)"/>
    <property type="match status" value="1"/>
</dbReference>
<dbReference type="Gene3D" id="1.20.1050.10">
    <property type="match status" value="1"/>
</dbReference>
<evidence type="ECO:0000259" key="1">
    <source>
        <dbReference type="PROSITE" id="PS50404"/>
    </source>
</evidence>
<dbReference type="PATRIC" id="fig|94132.3.peg.4309"/>
<keyword evidence="3" id="KW-0808">Transferase</keyword>
<dbReference type="SUPFAM" id="SSF52833">
    <property type="entry name" value="Thioredoxin-like"/>
    <property type="match status" value="1"/>
</dbReference>
<protein>
    <submittedName>
        <fullName evidence="3">Glutathione S-transferase</fullName>
    </submittedName>
</protein>
<dbReference type="EMBL" id="CP010951">
    <property type="protein sequence ID" value="AMO25634.1"/>
    <property type="molecule type" value="Genomic_DNA"/>
</dbReference>
<gene>
    <name evidence="3" type="ORF">UC35_21130</name>
</gene>
<dbReference type="InterPro" id="IPR036249">
    <property type="entry name" value="Thioredoxin-like_sf"/>
</dbReference>
<name>A0A140HLA1_9BURK</name>
<dbReference type="PANTHER" id="PTHR44051">
    <property type="entry name" value="GLUTATHIONE S-TRANSFERASE-RELATED"/>
    <property type="match status" value="1"/>
</dbReference>
<dbReference type="InterPro" id="IPR004045">
    <property type="entry name" value="Glutathione_S-Trfase_N"/>
</dbReference>
<dbReference type="InterPro" id="IPR010987">
    <property type="entry name" value="Glutathione-S-Trfase_C-like"/>
</dbReference>
<evidence type="ECO:0000313" key="4">
    <source>
        <dbReference type="Proteomes" id="UP000070433"/>
    </source>
</evidence>
<evidence type="ECO:0000259" key="2">
    <source>
        <dbReference type="PROSITE" id="PS50405"/>
    </source>
</evidence>
<dbReference type="SFLD" id="SFLDS00019">
    <property type="entry name" value="Glutathione_Transferase_(cytos"/>
    <property type="match status" value="1"/>
</dbReference>
<feature type="domain" description="GST C-terminal" evidence="2">
    <location>
        <begin position="97"/>
        <end position="218"/>
    </location>
</feature>
<keyword evidence="4" id="KW-1185">Reference proteome</keyword>
<feature type="domain" description="GST N-terminal" evidence="1">
    <location>
        <begin position="11"/>
        <end position="92"/>
    </location>
</feature>
<organism evidence="3 4">
    <name type="scientific">Ramlibacter tataouinensis</name>
    <dbReference type="NCBI Taxonomy" id="94132"/>
    <lineage>
        <taxon>Bacteria</taxon>
        <taxon>Pseudomonadati</taxon>
        <taxon>Pseudomonadota</taxon>
        <taxon>Betaproteobacteria</taxon>
        <taxon>Burkholderiales</taxon>
        <taxon>Comamonadaceae</taxon>
        <taxon>Ramlibacter</taxon>
    </lineage>
</organism>
<accession>A0A140HLA1</accession>
<dbReference type="PROSITE" id="PS50405">
    <property type="entry name" value="GST_CTER"/>
    <property type="match status" value="1"/>
</dbReference>
<sequence>MATPSTAQPARPIKLYRYDLSGHSHRAELFLNLLRLPYESIDIDLRAKAQKRPEFLALNVFGQVPVIDDAGTVVPDSNAILTYLALKYGAPHWLPREPLGAAQVQRWLSVAAGQLASTAARARVLRVFELPGDGSVEIAGAKALFAVVEETFGDRRPFLIGSDPTIADVALYSYTAHAPEGNVPLEPYPALCAWLGRIEALPGFVPMRASAVGLRAVA</sequence>
<dbReference type="Pfam" id="PF00043">
    <property type="entry name" value="GST_C"/>
    <property type="match status" value="1"/>
</dbReference>
<dbReference type="SUPFAM" id="SSF47616">
    <property type="entry name" value="GST C-terminal domain-like"/>
    <property type="match status" value="1"/>
</dbReference>
<dbReference type="Gene3D" id="3.40.30.10">
    <property type="entry name" value="Glutaredoxin"/>
    <property type="match status" value="1"/>
</dbReference>
<dbReference type="Pfam" id="PF13409">
    <property type="entry name" value="GST_N_2"/>
    <property type="match status" value="1"/>
</dbReference>